<dbReference type="Gene3D" id="3.60.10.10">
    <property type="entry name" value="Endonuclease/exonuclease/phosphatase"/>
    <property type="match status" value="1"/>
</dbReference>
<proteinExistence type="predicted"/>
<reference evidence="1 2" key="1">
    <citation type="submission" date="2023-09" db="EMBL/GenBank/DDBJ databases">
        <title>Genomes of two closely related lineages of the louse Polyplax serrata with different host specificities.</title>
        <authorList>
            <person name="Martinu J."/>
            <person name="Tarabai H."/>
            <person name="Stefka J."/>
            <person name="Hypsa V."/>
        </authorList>
    </citation>
    <scope>NUCLEOTIDE SEQUENCE [LARGE SCALE GENOMIC DNA]</scope>
    <source>
        <strain evidence="1">98ZLc_SE</strain>
    </source>
</reference>
<name>A0ABR1B9V1_POLSC</name>
<gene>
    <name evidence="1" type="ORF">RUM44_007535</name>
</gene>
<dbReference type="SUPFAM" id="SSF56219">
    <property type="entry name" value="DNase I-like"/>
    <property type="match status" value="1"/>
</dbReference>
<protein>
    <submittedName>
        <fullName evidence="1">Uncharacterized protein</fullName>
    </submittedName>
</protein>
<dbReference type="InterPro" id="IPR036691">
    <property type="entry name" value="Endo/exonu/phosph_ase_sf"/>
</dbReference>
<sequence length="235" mass="26658">MAVRQFVLYQLNCRRSYPAWYDAADRIAWASPLAVAIQEPPENSRNMDGYITLSPAHPNPDVLILVRRGEAACAVQLEEPQSWCVVVSVRFGEEVLQLVSAYFAPGCDMPLCLAYLRPDGSNASEGEPCDLMSLCEGDQRLESTAEMTKQQFRDRVEKLRAIMKFGMNVEDRMCEVFGIVTKEMMQDFMDDIWKAQESANEDKTVEIRSDLNEIKTAMQVMTDKVQKLEARRGKA</sequence>
<dbReference type="EMBL" id="JAWJWF010000002">
    <property type="protein sequence ID" value="KAK6637121.1"/>
    <property type="molecule type" value="Genomic_DNA"/>
</dbReference>
<comment type="caution">
    <text evidence="1">The sequence shown here is derived from an EMBL/GenBank/DDBJ whole genome shotgun (WGS) entry which is preliminary data.</text>
</comment>
<dbReference type="Proteomes" id="UP001359485">
    <property type="component" value="Unassembled WGS sequence"/>
</dbReference>
<accession>A0ABR1B9V1</accession>
<organism evidence="1 2">
    <name type="scientific">Polyplax serrata</name>
    <name type="common">Common mouse louse</name>
    <dbReference type="NCBI Taxonomy" id="468196"/>
    <lineage>
        <taxon>Eukaryota</taxon>
        <taxon>Metazoa</taxon>
        <taxon>Ecdysozoa</taxon>
        <taxon>Arthropoda</taxon>
        <taxon>Hexapoda</taxon>
        <taxon>Insecta</taxon>
        <taxon>Pterygota</taxon>
        <taxon>Neoptera</taxon>
        <taxon>Paraneoptera</taxon>
        <taxon>Psocodea</taxon>
        <taxon>Troctomorpha</taxon>
        <taxon>Phthiraptera</taxon>
        <taxon>Anoplura</taxon>
        <taxon>Polyplacidae</taxon>
        <taxon>Polyplax</taxon>
    </lineage>
</organism>
<keyword evidence="2" id="KW-1185">Reference proteome</keyword>
<evidence type="ECO:0000313" key="2">
    <source>
        <dbReference type="Proteomes" id="UP001359485"/>
    </source>
</evidence>
<evidence type="ECO:0000313" key="1">
    <source>
        <dbReference type="EMBL" id="KAK6637121.1"/>
    </source>
</evidence>